<dbReference type="KEGG" id="marh:Mia14_0525"/>
<protein>
    <submittedName>
        <fullName evidence="1">Uncharacterized protein</fullName>
    </submittedName>
</protein>
<dbReference type="EMBL" id="CP019964">
    <property type="protein sequence ID" value="ASI13838.1"/>
    <property type="molecule type" value="Genomic_DNA"/>
</dbReference>
<accession>A0A218NMY0</accession>
<proteinExistence type="predicted"/>
<dbReference type="AlphaFoldDB" id="A0A218NMY0"/>
<keyword evidence="2" id="KW-1185">Reference proteome</keyword>
<dbReference type="GeneID" id="33314082"/>
<reference evidence="1 2" key="1">
    <citation type="journal article" date="2017" name="Nat. Commun.">
        <title>'ARMAN' archaea depend on association with euryarchaeal host in culture and in situ.</title>
        <authorList>
            <person name="Golyshina O."/>
            <person name="Toshchakov S."/>
            <person name="Makarova K."/>
            <person name="Gavrilov S."/>
            <person name="Korzhenkov A."/>
            <person name="La Cono V."/>
            <person name="Arcadi E."/>
            <person name="Nechitaylo T."/>
            <person name="Ferrer M."/>
            <person name="Kublanov I."/>
            <person name="Wolf Y."/>
            <person name="Yakimov M."/>
            <person name="Golyshin P."/>
            <person name="Slesarev A."/>
            <person name="Kozyavkin S."/>
        </authorList>
    </citation>
    <scope>NUCLEOTIDE SEQUENCE [LARGE SCALE GENOMIC DNA]</scope>
    <source>
        <strain evidence="1 2">Mia14</strain>
    </source>
</reference>
<dbReference type="Proteomes" id="UP000197679">
    <property type="component" value="Chromosome"/>
</dbReference>
<evidence type="ECO:0000313" key="2">
    <source>
        <dbReference type="Proteomes" id="UP000197679"/>
    </source>
</evidence>
<name>A0A218NMY0_9ARCH</name>
<gene>
    <name evidence="1" type="ORF">Mia14_0525</name>
</gene>
<dbReference type="RefSeq" id="WP_088820095.1">
    <property type="nucleotide sequence ID" value="NZ_CP019964.1"/>
</dbReference>
<sequence>MYANKEVPDKAALGVDSYLALLKLDAVGSIKDSEFDSKDRSSTIRKMTSIINYLSNPGSLMMANSNSKLRNSEISQALEKGQAECELTYLLRTSKRCDPDRVYFDNSLESYLYDNAELLDRIIYKLINGRKLTEKEEMYSKADNNALSDMGVFRLGDSSYLMIMDNYRDSFHLIELSSDESIPINRIMDKKGNVIDITPKNLINVDISPGLISVKSYDLVSSSLDRKQILGKFDIIKSKFLPGWNAASNYRLNVNHYNSKLGDSQIINLSCNIFYDNLTKDRWIAAKLIKFIMFHDNIVSGAEYQ</sequence>
<organism evidence="1 2">
    <name type="scientific">Candidatus Mancarchaeum acidiphilum</name>
    <dbReference type="NCBI Taxonomy" id="1920749"/>
    <lineage>
        <taxon>Archaea</taxon>
        <taxon>Candidatus Micrarchaeota</taxon>
        <taxon>Candidatus Mancarchaeum</taxon>
    </lineage>
</organism>
<evidence type="ECO:0000313" key="1">
    <source>
        <dbReference type="EMBL" id="ASI13838.1"/>
    </source>
</evidence>